<dbReference type="GO" id="GO:0005634">
    <property type="term" value="C:nucleus"/>
    <property type="evidence" value="ECO:0007669"/>
    <property type="project" value="UniProtKB-SubCell"/>
</dbReference>
<name>A0A8R1Y722_ONCVO</name>
<keyword evidence="4" id="KW-0853">WD repeat</keyword>
<dbReference type="AlphaFoldDB" id="A0A8R1Y722"/>
<evidence type="ECO:0000256" key="5">
    <source>
        <dbReference type="ARBA" id="ARBA00022737"/>
    </source>
</evidence>
<dbReference type="PANTHER" id="PTHR44111:SF1">
    <property type="entry name" value="ELONGATOR COMPLEX PROTEIN 2"/>
    <property type="match status" value="1"/>
</dbReference>
<evidence type="ECO:0000256" key="1">
    <source>
        <dbReference type="ARBA" id="ARBA00004123"/>
    </source>
</evidence>
<dbReference type="InterPro" id="IPR015943">
    <property type="entry name" value="WD40/YVTN_repeat-like_dom_sf"/>
</dbReference>
<evidence type="ECO:0000256" key="7">
    <source>
        <dbReference type="SAM" id="SignalP"/>
    </source>
</evidence>
<evidence type="ECO:0000313" key="8">
    <source>
        <dbReference type="EnsemblMetazoa" id="OVOC8082.1"/>
    </source>
</evidence>
<keyword evidence="9" id="KW-1185">Reference proteome</keyword>
<dbReference type="InterPro" id="IPR037289">
    <property type="entry name" value="Elp2"/>
</dbReference>
<dbReference type="GO" id="GO:0002098">
    <property type="term" value="P:tRNA wobble uridine modification"/>
    <property type="evidence" value="ECO:0007669"/>
    <property type="project" value="InterPro"/>
</dbReference>
<dbReference type="GO" id="GO:0005737">
    <property type="term" value="C:cytoplasm"/>
    <property type="evidence" value="ECO:0007669"/>
    <property type="project" value="UniProtKB-SubCell"/>
</dbReference>
<evidence type="ECO:0000256" key="4">
    <source>
        <dbReference type="ARBA" id="ARBA00022574"/>
    </source>
</evidence>
<keyword evidence="3" id="KW-0963">Cytoplasm</keyword>
<reference evidence="8" key="2">
    <citation type="submission" date="2022-06" db="UniProtKB">
        <authorList>
            <consortium name="EnsemblMetazoa"/>
        </authorList>
    </citation>
    <scope>IDENTIFICATION</scope>
</reference>
<dbReference type="Gene3D" id="2.130.10.10">
    <property type="entry name" value="YVTN repeat-like/Quinoprotein amine dehydrogenase"/>
    <property type="match status" value="1"/>
</dbReference>
<feature type="signal peptide" evidence="7">
    <location>
        <begin position="1"/>
        <end position="19"/>
    </location>
</feature>
<keyword evidence="7" id="KW-0732">Signal</keyword>
<dbReference type="PANTHER" id="PTHR44111">
    <property type="entry name" value="ELONGATOR COMPLEX PROTEIN 2"/>
    <property type="match status" value="1"/>
</dbReference>
<evidence type="ECO:0000313" key="9">
    <source>
        <dbReference type="Proteomes" id="UP000024404"/>
    </source>
</evidence>
<evidence type="ECO:0000256" key="2">
    <source>
        <dbReference type="ARBA" id="ARBA00004496"/>
    </source>
</evidence>
<dbReference type="EMBL" id="CMVM020000246">
    <property type="status" value="NOT_ANNOTATED_CDS"/>
    <property type="molecule type" value="Genomic_DNA"/>
</dbReference>
<dbReference type="InterPro" id="IPR036322">
    <property type="entry name" value="WD40_repeat_dom_sf"/>
</dbReference>
<evidence type="ECO:0000256" key="3">
    <source>
        <dbReference type="ARBA" id="ARBA00022490"/>
    </source>
</evidence>
<dbReference type="Proteomes" id="UP000024404">
    <property type="component" value="Unassembled WGS sequence"/>
</dbReference>
<comment type="subcellular location">
    <subcellularLocation>
        <location evidence="2">Cytoplasm</location>
    </subcellularLocation>
    <subcellularLocation>
        <location evidence="1">Nucleus</location>
    </subcellularLocation>
</comment>
<dbReference type="EnsemblMetazoa" id="OVOC8082.1">
    <property type="protein sequence ID" value="OVOC8082.1"/>
    <property type="gene ID" value="WBGene00244891"/>
</dbReference>
<keyword evidence="6" id="KW-0539">Nucleus</keyword>
<dbReference type="GO" id="GO:0033588">
    <property type="term" value="C:elongator holoenzyme complex"/>
    <property type="evidence" value="ECO:0007669"/>
    <property type="project" value="InterPro"/>
</dbReference>
<proteinExistence type="predicted"/>
<evidence type="ECO:0000256" key="6">
    <source>
        <dbReference type="ARBA" id="ARBA00023242"/>
    </source>
</evidence>
<reference evidence="9" key="1">
    <citation type="submission" date="2013-10" db="EMBL/GenBank/DDBJ databases">
        <title>Genome sequencing of Onchocerca volvulus.</title>
        <authorList>
            <person name="Cotton J."/>
            <person name="Tsai J."/>
            <person name="Stanley E."/>
            <person name="Tracey A."/>
            <person name="Holroyd N."/>
            <person name="Lustigman S."/>
            <person name="Berriman M."/>
        </authorList>
    </citation>
    <scope>NUCLEOTIDE SEQUENCE</scope>
</reference>
<feature type="chain" id="PRO_5035719345" evidence="7">
    <location>
        <begin position="20"/>
        <end position="129"/>
    </location>
</feature>
<keyword evidence="5" id="KW-0677">Repeat</keyword>
<protein>
    <submittedName>
        <fullName evidence="8">Uncharacterized protein</fullName>
    </submittedName>
</protein>
<organism evidence="8 9">
    <name type="scientific">Onchocerca volvulus</name>
    <dbReference type="NCBI Taxonomy" id="6282"/>
    <lineage>
        <taxon>Eukaryota</taxon>
        <taxon>Metazoa</taxon>
        <taxon>Ecdysozoa</taxon>
        <taxon>Nematoda</taxon>
        <taxon>Chromadorea</taxon>
        <taxon>Rhabditida</taxon>
        <taxon>Spirurina</taxon>
        <taxon>Spiruromorpha</taxon>
        <taxon>Filarioidea</taxon>
        <taxon>Onchocercidae</taxon>
        <taxon>Onchocerca</taxon>
    </lineage>
</organism>
<dbReference type="SUPFAM" id="SSF50978">
    <property type="entry name" value="WD40 repeat-like"/>
    <property type="match status" value="1"/>
</dbReference>
<sequence length="129" mass="15085">MILSFLLIISIISDKLVNRKTKERNIIYAYGNDIWVVSSGQESIRVWRFDLLQGDEIHAYNDAQLKTQFMLFNEEIKEVINTVHVTLQDILNAHEDWIYSVEWHLTKLQLLSASNDKTLIILGTFRNCC</sequence>
<accession>A0A8R1Y722</accession>